<evidence type="ECO:0000256" key="1">
    <source>
        <dbReference type="ARBA" id="ARBA00022741"/>
    </source>
</evidence>
<feature type="domain" description="Helicase ATP-binding" evidence="6">
    <location>
        <begin position="16"/>
        <end position="182"/>
    </location>
</feature>
<dbReference type="InterPro" id="IPR027417">
    <property type="entry name" value="P-loop_NTPase"/>
</dbReference>
<name>A0ABP7NIZ3_9GAMM</name>
<dbReference type="InterPro" id="IPR001650">
    <property type="entry name" value="Helicase_C-like"/>
</dbReference>
<dbReference type="Gene3D" id="1.20.120.1080">
    <property type="match status" value="1"/>
</dbReference>
<accession>A0ABP7NIZ3</accession>
<dbReference type="Pfam" id="PF00270">
    <property type="entry name" value="DEAD"/>
    <property type="match status" value="1"/>
</dbReference>
<organism evidence="8 9">
    <name type="scientific">Allohahella marinimesophila</name>
    <dbReference type="NCBI Taxonomy" id="1054972"/>
    <lineage>
        <taxon>Bacteria</taxon>
        <taxon>Pseudomonadati</taxon>
        <taxon>Pseudomonadota</taxon>
        <taxon>Gammaproteobacteria</taxon>
        <taxon>Oceanospirillales</taxon>
        <taxon>Hahellaceae</taxon>
        <taxon>Allohahella</taxon>
    </lineage>
</organism>
<comment type="caution">
    <text evidence="8">The sequence shown here is derived from an EMBL/GenBank/DDBJ whole genome shotgun (WGS) entry which is preliminary data.</text>
</comment>
<dbReference type="NCBIfam" id="TIGR01970">
    <property type="entry name" value="DEAH_box_HrpB"/>
    <property type="match status" value="1"/>
</dbReference>
<gene>
    <name evidence="8" type="primary">hrpB</name>
    <name evidence="8" type="ORF">GCM10022278_02890</name>
</gene>
<reference evidence="9" key="1">
    <citation type="journal article" date="2019" name="Int. J. Syst. Evol. Microbiol.">
        <title>The Global Catalogue of Microorganisms (GCM) 10K type strain sequencing project: providing services to taxonomists for standard genome sequencing and annotation.</title>
        <authorList>
            <consortium name="The Broad Institute Genomics Platform"/>
            <consortium name="The Broad Institute Genome Sequencing Center for Infectious Disease"/>
            <person name="Wu L."/>
            <person name="Ma J."/>
        </authorList>
    </citation>
    <scope>NUCLEOTIDE SEQUENCE [LARGE SCALE GENOMIC DNA]</scope>
    <source>
        <strain evidence="9">JCM 17555</strain>
    </source>
</reference>
<dbReference type="InterPro" id="IPR014001">
    <property type="entry name" value="Helicase_ATP-bd"/>
</dbReference>
<dbReference type="GO" id="GO:0004386">
    <property type="term" value="F:helicase activity"/>
    <property type="evidence" value="ECO:0007669"/>
    <property type="project" value="UniProtKB-KW"/>
</dbReference>
<dbReference type="Pfam" id="PF04408">
    <property type="entry name" value="WHD_HA2"/>
    <property type="match status" value="1"/>
</dbReference>
<dbReference type="CDD" id="cd17990">
    <property type="entry name" value="DEXHc_HrpB"/>
    <property type="match status" value="1"/>
</dbReference>
<keyword evidence="1" id="KW-0547">Nucleotide-binding</keyword>
<feature type="region of interest" description="Disordered" evidence="5">
    <location>
        <begin position="830"/>
        <end position="853"/>
    </location>
</feature>
<evidence type="ECO:0000259" key="7">
    <source>
        <dbReference type="PROSITE" id="PS51194"/>
    </source>
</evidence>
<evidence type="ECO:0000256" key="4">
    <source>
        <dbReference type="ARBA" id="ARBA00022840"/>
    </source>
</evidence>
<dbReference type="InterPro" id="IPR013689">
    <property type="entry name" value="RNA_helicase_ATP-dep_HrpB_C"/>
</dbReference>
<dbReference type="SMART" id="SM00490">
    <property type="entry name" value="HELICc"/>
    <property type="match status" value="1"/>
</dbReference>
<dbReference type="InterPro" id="IPR048333">
    <property type="entry name" value="HA2_WH"/>
</dbReference>
<dbReference type="EMBL" id="BAABBO010000001">
    <property type="protein sequence ID" value="GAA3947131.1"/>
    <property type="molecule type" value="Genomic_DNA"/>
</dbReference>
<dbReference type="Pfam" id="PF08482">
    <property type="entry name" value="HrpB_C"/>
    <property type="match status" value="1"/>
</dbReference>
<dbReference type="Pfam" id="PF00271">
    <property type="entry name" value="Helicase_C"/>
    <property type="match status" value="1"/>
</dbReference>
<dbReference type="InterPro" id="IPR010225">
    <property type="entry name" value="HrpB"/>
</dbReference>
<evidence type="ECO:0000256" key="2">
    <source>
        <dbReference type="ARBA" id="ARBA00022801"/>
    </source>
</evidence>
<feature type="domain" description="Helicase C-terminal" evidence="7">
    <location>
        <begin position="199"/>
        <end position="372"/>
    </location>
</feature>
<keyword evidence="9" id="KW-1185">Reference proteome</keyword>
<evidence type="ECO:0000313" key="8">
    <source>
        <dbReference type="EMBL" id="GAA3947131.1"/>
    </source>
</evidence>
<dbReference type="InterPro" id="IPR007502">
    <property type="entry name" value="Helicase-assoc_dom"/>
</dbReference>
<evidence type="ECO:0000313" key="9">
    <source>
        <dbReference type="Proteomes" id="UP001501337"/>
    </source>
</evidence>
<evidence type="ECO:0000259" key="6">
    <source>
        <dbReference type="PROSITE" id="PS51192"/>
    </source>
</evidence>
<dbReference type="Proteomes" id="UP001501337">
    <property type="component" value="Unassembled WGS sequence"/>
</dbReference>
<dbReference type="PIRSF" id="PIRSF005496">
    <property type="entry name" value="ATP_hel_hrpB"/>
    <property type="match status" value="1"/>
</dbReference>
<dbReference type="RefSeq" id="WP_344802538.1">
    <property type="nucleotide sequence ID" value="NZ_BAABBO010000001.1"/>
</dbReference>
<dbReference type="CDD" id="cd18791">
    <property type="entry name" value="SF2_C_RHA"/>
    <property type="match status" value="1"/>
</dbReference>
<keyword evidence="4" id="KW-0067">ATP-binding</keyword>
<keyword evidence="2" id="KW-0378">Hydrolase</keyword>
<dbReference type="SMART" id="SM00487">
    <property type="entry name" value="DEXDc"/>
    <property type="match status" value="1"/>
</dbReference>
<dbReference type="SMART" id="SM00847">
    <property type="entry name" value="HA2"/>
    <property type="match status" value="1"/>
</dbReference>
<sequence length="853" mass="93747">MANASLPIEVILTELLEATRGTQRVIVQAPPGAGKTTIIPVALLQTGWVNGRIILIQPRRLAAYAAASRMAGLLGETVGQTVGYRTRHDSAVSKATRIEVVTDGIFLRWIQSDPALGGISAVLFDEFHERTVAMDLGLGFALEAHHALREDDDPLYLIVMSATLDGPRFAEWLDAAFFESAGRLYPVDIHHSPLLARQVLSQHIAQVTLAAMRGDPGDALVFLPGFREINQVRRALTDAVPSGVVVHSLHASLPQTEQMAALNPAAAGQRKIVLATNIAETSVTIEGIRIVVDSGLARVSRHDERRGLDMLETRRVSLASARQRTGRAGRTSSGICHRLWSRADEATMAAFDEPDILKTDLVPVALELAQWGAPDFPSFKLPTQPNPDAWTRALQILQSLGAMDSAGRLTPQGQQLSELGMHPRLGLLLLTHRHTALASAALGCAALMSEGDPLRFPGESPHADIRLRLASWQHAPTFGVLQRNTWQGIQKTVKQLARRTRSTWEPEAADSEGIAEALAQAWPDRIAQLREHSATRYRMMDGRGVKLNNDDSLAGSPWLVVLDTAGQAGGATTQRMPGETAARELTVVLACSIGRGELENALGHLFRQREVMAWNKQRQRVDTEHQLVLGELVISSQAVQKPWSAALSLAVRQCLLEQLIADRGAALPWSDRTSQLRARMQWLHQQDPEQWPDMSDQRLFGDITALDEWLGPDLDQRASFASLASIDLTAALKRRLSWAQWPQLDQLAPVSLSLKNGQTVEVDYQDERGPVIRVRLQALFGLDEHPRLGNGATLLIELLSPARRPLQVTSDLPGFWSGSYREVAKEMRGRYPKHPWPDDPAQAVATTRAKPRR</sequence>
<proteinExistence type="predicted"/>
<dbReference type="PROSITE" id="PS51194">
    <property type="entry name" value="HELICASE_CTER"/>
    <property type="match status" value="1"/>
</dbReference>
<keyword evidence="3 8" id="KW-0347">Helicase</keyword>
<evidence type="ECO:0000256" key="5">
    <source>
        <dbReference type="SAM" id="MobiDB-lite"/>
    </source>
</evidence>
<dbReference type="Gene3D" id="3.40.50.300">
    <property type="entry name" value="P-loop containing nucleotide triphosphate hydrolases"/>
    <property type="match status" value="2"/>
</dbReference>
<dbReference type="InterPro" id="IPR049614">
    <property type="entry name" value="HrpB_DEXH"/>
</dbReference>
<evidence type="ECO:0000256" key="3">
    <source>
        <dbReference type="ARBA" id="ARBA00022806"/>
    </source>
</evidence>
<dbReference type="PANTHER" id="PTHR43519">
    <property type="entry name" value="ATP-DEPENDENT RNA HELICASE HRPB"/>
    <property type="match status" value="1"/>
</dbReference>
<dbReference type="PANTHER" id="PTHR43519:SF1">
    <property type="entry name" value="ATP-DEPENDENT RNA HELICASE HRPB"/>
    <property type="match status" value="1"/>
</dbReference>
<dbReference type="InterPro" id="IPR011545">
    <property type="entry name" value="DEAD/DEAH_box_helicase_dom"/>
</dbReference>
<dbReference type="PROSITE" id="PS51192">
    <property type="entry name" value="HELICASE_ATP_BIND_1"/>
    <property type="match status" value="1"/>
</dbReference>
<dbReference type="SUPFAM" id="SSF52540">
    <property type="entry name" value="P-loop containing nucleoside triphosphate hydrolases"/>
    <property type="match status" value="2"/>
</dbReference>
<protein>
    <submittedName>
        <fullName evidence="8">ATP-dependent helicase HrpB</fullName>
    </submittedName>
</protein>